<evidence type="ECO:0000256" key="3">
    <source>
        <dbReference type="SAM" id="SignalP"/>
    </source>
</evidence>
<keyword evidence="3" id="KW-0732">Signal</keyword>
<dbReference type="InterPro" id="IPR019734">
    <property type="entry name" value="TPR_rpt"/>
</dbReference>
<proteinExistence type="predicted"/>
<feature type="chain" id="PRO_5020336387" evidence="3">
    <location>
        <begin position="20"/>
        <end position="286"/>
    </location>
</feature>
<reference evidence="4 5" key="1">
    <citation type="journal article" date="2015" name="Antonie Van Leeuwenhoek">
        <title>Lampropedia puyangensis sp. nov., isolated from symptomatic bark of Populus ? euramericana canker and emended description of Lampropedia hyalina (Ehrenberg 1832) Lee et al. 2004.</title>
        <authorList>
            <person name="Li Y."/>
            <person name="Wang T."/>
            <person name="Piao C.G."/>
            <person name="Wang L.F."/>
            <person name="Tian G.Z."/>
            <person name="Zhu T.H."/>
            <person name="Guo M.W."/>
        </authorList>
    </citation>
    <scope>NUCLEOTIDE SEQUENCE [LARGE SCALE GENOMIC DNA]</scope>
    <source>
        <strain evidence="4 5">2-bin</strain>
    </source>
</reference>
<dbReference type="AlphaFoldDB" id="A0A4S8F1M2"/>
<dbReference type="EMBL" id="STFG01000012">
    <property type="protein sequence ID" value="THT99963.1"/>
    <property type="molecule type" value="Genomic_DNA"/>
</dbReference>
<protein>
    <submittedName>
        <fullName evidence="4">Tetratricopeptide repeat protein</fullName>
    </submittedName>
</protein>
<dbReference type="OrthoDB" id="8535852at2"/>
<name>A0A4S8F1M2_9BURK</name>
<dbReference type="Pfam" id="PF13414">
    <property type="entry name" value="TPR_11"/>
    <property type="match status" value="1"/>
</dbReference>
<dbReference type="RefSeq" id="WP_136573925.1">
    <property type="nucleotide sequence ID" value="NZ_STFG01000012.1"/>
</dbReference>
<feature type="compositionally biased region" description="Polar residues" evidence="2">
    <location>
        <begin position="268"/>
        <end position="286"/>
    </location>
</feature>
<accession>A0A4S8F1M2</accession>
<evidence type="ECO:0000313" key="5">
    <source>
        <dbReference type="Proteomes" id="UP000308917"/>
    </source>
</evidence>
<sequence>MLHNTLTRITTSLAFLALAGCASQTPTGYGVMASQSTAAQAQEQLAAAEQANQPDAAQTYLDLIAQMQQAGQWYASLAHADAFEAQHGARPQSSLLRADALRNTGQSEAARSAYQQLLGTSSAARAQRGLGLLYASEGQYTQAIAQLEQARQLNPIDASLLSDIAYAHMLDGNLNAARVPILQAAQLAPANARVQLNLALYWLATGQQDEANRLLQRLSQPQSKGAAPLIDQSSTQMLQRQLSSVQQAAMARNAAVMPTAAAGPASTVADTQPRPSLSIHTDSGLQ</sequence>
<evidence type="ECO:0000256" key="2">
    <source>
        <dbReference type="SAM" id="MobiDB-lite"/>
    </source>
</evidence>
<dbReference type="SMART" id="SM00028">
    <property type="entry name" value="TPR"/>
    <property type="match status" value="2"/>
</dbReference>
<dbReference type="InterPro" id="IPR011990">
    <property type="entry name" value="TPR-like_helical_dom_sf"/>
</dbReference>
<gene>
    <name evidence="4" type="ORF">E9531_11590</name>
</gene>
<keyword evidence="5" id="KW-1185">Reference proteome</keyword>
<dbReference type="Gene3D" id="1.25.40.10">
    <property type="entry name" value="Tetratricopeptide repeat domain"/>
    <property type="match status" value="1"/>
</dbReference>
<feature type="region of interest" description="Disordered" evidence="2">
    <location>
        <begin position="259"/>
        <end position="286"/>
    </location>
</feature>
<dbReference type="Proteomes" id="UP000308917">
    <property type="component" value="Unassembled WGS sequence"/>
</dbReference>
<dbReference type="PROSITE" id="PS50005">
    <property type="entry name" value="TPR"/>
    <property type="match status" value="1"/>
</dbReference>
<feature type="repeat" description="TPR" evidence="1">
    <location>
        <begin position="124"/>
        <end position="157"/>
    </location>
</feature>
<dbReference type="SUPFAM" id="SSF48452">
    <property type="entry name" value="TPR-like"/>
    <property type="match status" value="1"/>
</dbReference>
<evidence type="ECO:0000256" key="1">
    <source>
        <dbReference type="PROSITE-ProRule" id="PRU00339"/>
    </source>
</evidence>
<organism evidence="4 5">
    <name type="scientific">Lampropedia puyangensis</name>
    <dbReference type="NCBI Taxonomy" id="1330072"/>
    <lineage>
        <taxon>Bacteria</taxon>
        <taxon>Pseudomonadati</taxon>
        <taxon>Pseudomonadota</taxon>
        <taxon>Betaproteobacteria</taxon>
        <taxon>Burkholderiales</taxon>
        <taxon>Comamonadaceae</taxon>
        <taxon>Lampropedia</taxon>
    </lineage>
</organism>
<dbReference type="PROSITE" id="PS50293">
    <property type="entry name" value="TPR_REGION"/>
    <property type="match status" value="1"/>
</dbReference>
<feature type="signal peptide" evidence="3">
    <location>
        <begin position="1"/>
        <end position="19"/>
    </location>
</feature>
<keyword evidence="1" id="KW-0802">TPR repeat</keyword>
<comment type="caution">
    <text evidence="4">The sequence shown here is derived from an EMBL/GenBank/DDBJ whole genome shotgun (WGS) entry which is preliminary data.</text>
</comment>
<evidence type="ECO:0000313" key="4">
    <source>
        <dbReference type="EMBL" id="THT99963.1"/>
    </source>
</evidence>